<feature type="transmembrane region" description="Helical" evidence="7">
    <location>
        <begin position="286"/>
        <end position="314"/>
    </location>
</feature>
<keyword evidence="4 6" id="KW-0862">Zinc</keyword>
<dbReference type="PANTHER" id="PTHR34978">
    <property type="entry name" value="POSSIBLE SENSOR-TRANSDUCER PROTEIN BLAR"/>
    <property type="match status" value="1"/>
</dbReference>
<accession>A0A076EZJ0</accession>
<dbReference type="InterPro" id="IPR001915">
    <property type="entry name" value="Peptidase_M48"/>
</dbReference>
<reference evidence="9 10" key="1">
    <citation type="submission" date="2014-07" db="EMBL/GenBank/DDBJ databases">
        <title>Genome Sequence of Rhodococcus opacus Strain R7, a Biodegrader of Mono- and Polycyclic Aromatic Hydrocarbons.</title>
        <authorList>
            <person name="Di Gennaro P."/>
            <person name="Zampolli J."/>
            <person name="Presti I."/>
            <person name="Cappelletti M."/>
            <person name="D'Ursi P."/>
            <person name="Orro A."/>
            <person name="Mezzelani A."/>
            <person name="Milanesi L."/>
        </authorList>
    </citation>
    <scope>NUCLEOTIDE SEQUENCE [LARGE SCALE GENOMIC DNA]</scope>
    <source>
        <strain evidence="9 10">R7</strain>
        <plasmid evidence="9">pPDG3</plasmid>
    </source>
</reference>
<feature type="domain" description="Peptidase M48" evidence="8">
    <location>
        <begin position="141"/>
        <end position="198"/>
    </location>
</feature>
<evidence type="ECO:0000256" key="6">
    <source>
        <dbReference type="RuleBase" id="RU003983"/>
    </source>
</evidence>
<dbReference type="PANTHER" id="PTHR34978:SF3">
    <property type="entry name" value="SLR0241 PROTEIN"/>
    <property type="match status" value="1"/>
</dbReference>
<dbReference type="Proteomes" id="UP000028488">
    <property type="component" value="Plasmid pPDG3"/>
</dbReference>
<gene>
    <name evidence="9" type="ORF">EP51_45030</name>
</gene>
<evidence type="ECO:0000256" key="4">
    <source>
        <dbReference type="ARBA" id="ARBA00022833"/>
    </source>
</evidence>
<evidence type="ECO:0000259" key="8">
    <source>
        <dbReference type="Pfam" id="PF01435"/>
    </source>
</evidence>
<keyword evidence="5 6" id="KW-0482">Metalloprotease</keyword>
<dbReference type="Pfam" id="PF01435">
    <property type="entry name" value="Peptidase_M48"/>
    <property type="match status" value="1"/>
</dbReference>
<keyword evidence="3 6" id="KW-0378">Hydrolase</keyword>
<dbReference type="AlphaFoldDB" id="A0A076EZJ0"/>
<comment type="cofactor">
    <cofactor evidence="6">
        <name>Zn(2+)</name>
        <dbReference type="ChEBI" id="CHEBI:29105"/>
    </cofactor>
    <text evidence="6">Binds 1 zinc ion per subunit.</text>
</comment>
<keyword evidence="9" id="KW-0614">Plasmid</keyword>
<dbReference type="CDD" id="cd07326">
    <property type="entry name" value="M56_BlaR1_MecR1_like"/>
    <property type="match status" value="1"/>
</dbReference>
<feature type="transmembrane region" description="Helical" evidence="7">
    <location>
        <begin position="91"/>
        <end position="110"/>
    </location>
</feature>
<evidence type="ECO:0000256" key="1">
    <source>
        <dbReference type="ARBA" id="ARBA00022670"/>
    </source>
</evidence>
<dbReference type="InterPro" id="IPR052173">
    <property type="entry name" value="Beta-lactam_resp_regulator"/>
</dbReference>
<keyword evidence="7" id="KW-1133">Transmembrane helix</keyword>
<geneLocation type="plasmid" evidence="9 10">
    <name>pPDG3</name>
</geneLocation>
<evidence type="ECO:0000313" key="10">
    <source>
        <dbReference type="Proteomes" id="UP000028488"/>
    </source>
</evidence>
<sequence length="315" mass="33356">MTLALILLVGAALVAVLAPSVLERMTLSAVRPSVVLASWLASMASVLFFGCSAVVILFWPEHAPAEGMIDTIVRCFSAVQHTARPWIGESFAVAGIVTVLALAARVVFFARRQSAASGQMQDFHRDVVAIVARREHDRGDVMWLDHPLPMAYSVSGRPGFVVATEGLSSSLSSVERDAVLAHERAHLSGHHHRIVSICDVLAKVFPRVPLFARAPGAVKTLIELAADQQAAKATSPAVVCSALAAVADAALPQPAWTLGLGNDTTLRLWRLRVAPQTRYSRLACCAAAAVTVTLPAFAALVVVLVFSTAACIMVA</sequence>
<feature type="transmembrane region" description="Helical" evidence="7">
    <location>
        <begin position="35"/>
        <end position="59"/>
    </location>
</feature>
<keyword evidence="7" id="KW-0812">Transmembrane</keyword>
<evidence type="ECO:0000256" key="2">
    <source>
        <dbReference type="ARBA" id="ARBA00022723"/>
    </source>
</evidence>
<dbReference type="Gene3D" id="3.30.2010.10">
    <property type="entry name" value="Metalloproteases ('zincins'), catalytic domain"/>
    <property type="match status" value="1"/>
</dbReference>
<comment type="similarity">
    <text evidence="6">Belongs to the peptidase M48 family.</text>
</comment>
<keyword evidence="7" id="KW-0472">Membrane</keyword>
<organism evidence="9 10">
    <name type="scientific">Rhodococcus opacus</name>
    <name type="common">Nocardia opaca</name>
    <dbReference type="NCBI Taxonomy" id="37919"/>
    <lineage>
        <taxon>Bacteria</taxon>
        <taxon>Bacillati</taxon>
        <taxon>Actinomycetota</taxon>
        <taxon>Actinomycetes</taxon>
        <taxon>Mycobacteriales</taxon>
        <taxon>Nocardiaceae</taxon>
        <taxon>Rhodococcus</taxon>
    </lineage>
</organism>
<keyword evidence="2" id="KW-0479">Metal-binding</keyword>
<evidence type="ECO:0000313" key="9">
    <source>
        <dbReference type="EMBL" id="AII11211.1"/>
    </source>
</evidence>
<dbReference type="EMBL" id="CP008950">
    <property type="protein sequence ID" value="AII11211.1"/>
    <property type="molecule type" value="Genomic_DNA"/>
</dbReference>
<dbReference type="RefSeq" id="WP_128643901.1">
    <property type="nucleotide sequence ID" value="NZ_CP008950.1"/>
</dbReference>
<dbReference type="GO" id="GO:0004222">
    <property type="term" value="F:metalloendopeptidase activity"/>
    <property type="evidence" value="ECO:0007669"/>
    <property type="project" value="InterPro"/>
</dbReference>
<protein>
    <submittedName>
        <fullName evidence="9">Peptidase M48</fullName>
    </submittedName>
</protein>
<dbReference type="GO" id="GO:0046872">
    <property type="term" value="F:metal ion binding"/>
    <property type="evidence" value="ECO:0007669"/>
    <property type="project" value="UniProtKB-KW"/>
</dbReference>
<keyword evidence="1 6" id="KW-0645">Protease</keyword>
<evidence type="ECO:0000256" key="5">
    <source>
        <dbReference type="ARBA" id="ARBA00023049"/>
    </source>
</evidence>
<proteinExistence type="inferred from homology"/>
<name>A0A076EZJ0_RHOOP</name>
<dbReference type="GO" id="GO:0006508">
    <property type="term" value="P:proteolysis"/>
    <property type="evidence" value="ECO:0007669"/>
    <property type="project" value="UniProtKB-KW"/>
</dbReference>
<evidence type="ECO:0000256" key="3">
    <source>
        <dbReference type="ARBA" id="ARBA00022801"/>
    </source>
</evidence>
<evidence type="ECO:0000256" key="7">
    <source>
        <dbReference type="SAM" id="Phobius"/>
    </source>
</evidence>